<gene>
    <name evidence="1" type="ORF">METZ01_LOCUS185341</name>
</gene>
<organism evidence="1">
    <name type="scientific">marine metagenome</name>
    <dbReference type="NCBI Taxonomy" id="408172"/>
    <lineage>
        <taxon>unclassified sequences</taxon>
        <taxon>metagenomes</taxon>
        <taxon>ecological metagenomes</taxon>
    </lineage>
</organism>
<feature type="non-terminal residue" evidence="1">
    <location>
        <position position="370"/>
    </location>
</feature>
<name>A0A382D4G9_9ZZZZ</name>
<evidence type="ECO:0000313" key="1">
    <source>
        <dbReference type="EMBL" id="SVB32487.1"/>
    </source>
</evidence>
<sequence length="370" mass="37478">MRSPGGVLLAVAVVSLTLFAVPAHAQSAGLTISTAAVTATEAGTTGSFTVALVTQPTGTVTLSAVNSATTQVSVSPLYLTFTANNWNNPQTVTLTATDDTAADGDTTATITMSVLDATSDSAYHEVADATVNLTVIDDDFCGLAILESNGSTGVTEAATTDTFTVALGAQPTNNVVVSVTSGDAGEVTVNPAQLTYTNANWSTTQTVTVTGVDDTTGDGNQTPVVTLTIVDASSDDCFDPSADSTVTVRVSDDDSAGLTVVETGGSIEVTEAATTSTATTSGSTDTFTVVLNKEPTGNVVIRVTSDDVGEIAVNPAELTYTNANWSTTQTVTVTGINDSEIDGTQITTVTLSVIDASSNDAYDPVADHTI</sequence>
<accession>A0A382D4G9</accession>
<protein>
    <recommendedName>
        <fullName evidence="2">Calx-beta domain-containing protein</fullName>
    </recommendedName>
</protein>
<proteinExistence type="predicted"/>
<evidence type="ECO:0008006" key="2">
    <source>
        <dbReference type="Google" id="ProtNLM"/>
    </source>
</evidence>
<dbReference type="EMBL" id="UINC01037260">
    <property type="protein sequence ID" value="SVB32487.1"/>
    <property type="molecule type" value="Genomic_DNA"/>
</dbReference>
<dbReference type="AlphaFoldDB" id="A0A382D4G9"/>
<reference evidence="1" key="1">
    <citation type="submission" date="2018-05" db="EMBL/GenBank/DDBJ databases">
        <authorList>
            <person name="Lanie J.A."/>
            <person name="Ng W.-L."/>
            <person name="Kazmierczak K.M."/>
            <person name="Andrzejewski T.M."/>
            <person name="Davidsen T.M."/>
            <person name="Wayne K.J."/>
            <person name="Tettelin H."/>
            <person name="Glass J.I."/>
            <person name="Rusch D."/>
            <person name="Podicherti R."/>
            <person name="Tsui H.-C.T."/>
            <person name="Winkler M.E."/>
        </authorList>
    </citation>
    <scope>NUCLEOTIDE SEQUENCE</scope>
</reference>